<gene>
    <name evidence="10" type="ORF">HEQ75_00895</name>
</gene>
<keyword evidence="3 6" id="KW-0597">Phosphoprotein</keyword>
<dbReference type="Proteomes" id="UP000787635">
    <property type="component" value="Unassembled WGS sequence"/>
</dbReference>
<feature type="modified residue" description="4-aspartylphosphate" evidence="6">
    <location>
        <position position="610"/>
    </location>
</feature>
<feature type="domain" description="Response regulatory" evidence="9">
    <location>
        <begin position="561"/>
        <end position="678"/>
    </location>
</feature>
<dbReference type="Gene3D" id="1.10.287.130">
    <property type="match status" value="1"/>
</dbReference>
<dbReference type="EC" id="2.7.13.3" evidence="2"/>
<dbReference type="InterPro" id="IPR004358">
    <property type="entry name" value="Sig_transdc_His_kin-like_C"/>
</dbReference>
<dbReference type="RefSeq" id="WP_168027021.1">
    <property type="nucleotide sequence ID" value="NZ_JAAVNE010000001.1"/>
</dbReference>
<organism evidence="10 11">
    <name type="scientific">Falsiroseomonas selenitidurans</name>
    <dbReference type="NCBI Taxonomy" id="2716335"/>
    <lineage>
        <taxon>Bacteria</taxon>
        <taxon>Pseudomonadati</taxon>
        <taxon>Pseudomonadota</taxon>
        <taxon>Alphaproteobacteria</taxon>
        <taxon>Acetobacterales</taxon>
        <taxon>Roseomonadaceae</taxon>
        <taxon>Falsiroseomonas</taxon>
    </lineage>
</organism>
<dbReference type="InterPro" id="IPR003661">
    <property type="entry name" value="HisK_dim/P_dom"/>
</dbReference>
<evidence type="ECO:0000313" key="10">
    <source>
        <dbReference type="EMBL" id="NKC29401.1"/>
    </source>
</evidence>
<keyword evidence="7" id="KW-0812">Transmembrane</keyword>
<keyword evidence="5" id="KW-0418">Kinase</keyword>
<evidence type="ECO:0000256" key="4">
    <source>
        <dbReference type="ARBA" id="ARBA00022679"/>
    </source>
</evidence>
<evidence type="ECO:0000256" key="2">
    <source>
        <dbReference type="ARBA" id="ARBA00012438"/>
    </source>
</evidence>
<sequence>MTRDHPTEPTPAEGGVLRGWNRAATLAPFLALLPLAAFGLVLLLALHAEREADRRRDLQRTATTLVAGLDSELRAGLRALDALAGSQHLETGDLAGFRREAQRLLAREPNWFTIALTDGERQLLNLRYPAEAALPPIQDLAAVGSVLRTGHPAPGGLVEGRVSFRVPVRVDGAVRFALVATQEATTFAQLLDRAGLPDGWSALLVDGEGRLIARAANGREAPETVRPALQRRTTLVETEEVLALALPVGESRWSLVVAAPPPGFGDMAGWWLALALGASAVLAGLGVATRAALRDRGDAARHQRRQREVLARAAEQERRRTEMMAAVSEELRAPLAGLLDYTERLADAPLPAEALGWVQQQRRAGHALLALVGDVLDFARLEHGTVALEDSDVEIAPLLDECAALMRPVALAKGLALRVAIDPGLPRWIRGDPTRLREVTTKLLDNAIRATRHGEVTLSARLTPRPERVEVAVTDTGPGHAEAELPRIFDRFRDPAPEAADMPEPVAGGGLGLAICRRLTEAMGGAIGVESQPGRGSRFAFWVPFRPGAAPAVARSGGALRILVAEDVPAARMLLTTVLERAGHAVTAAVDGPHALAALHGAGFDLVVLDLHMPGLGGVGVARAVRALPGEQGRVPLIALTADPAEELDAACRAAGFDAVLRKPFETRRLLGLVDGLRSRGAEPAPPWGEGLAAAAP</sequence>
<dbReference type="PANTHER" id="PTHR43047:SF72">
    <property type="entry name" value="OSMOSENSING HISTIDINE PROTEIN KINASE SLN1"/>
    <property type="match status" value="1"/>
</dbReference>
<comment type="catalytic activity">
    <reaction evidence="1">
        <text>ATP + protein L-histidine = ADP + protein N-phospho-L-histidine.</text>
        <dbReference type="EC" id="2.7.13.3"/>
    </reaction>
</comment>
<feature type="domain" description="Histidine kinase" evidence="8">
    <location>
        <begin position="326"/>
        <end position="547"/>
    </location>
</feature>
<dbReference type="InterPro" id="IPR005467">
    <property type="entry name" value="His_kinase_dom"/>
</dbReference>
<proteinExistence type="predicted"/>
<dbReference type="SMART" id="SM00448">
    <property type="entry name" value="REC"/>
    <property type="match status" value="1"/>
</dbReference>
<dbReference type="SMART" id="SM00387">
    <property type="entry name" value="HATPase_c"/>
    <property type="match status" value="1"/>
</dbReference>
<dbReference type="Pfam" id="PF00072">
    <property type="entry name" value="Response_reg"/>
    <property type="match status" value="1"/>
</dbReference>
<dbReference type="SUPFAM" id="SSF55874">
    <property type="entry name" value="ATPase domain of HSP90 chaperone/DNA topoisomerase II/histidine kinase"/>
    <property type="match status" value="1"/>
</dbReference>
<dbReference type="Gene3D" id="3.30.565.10">
    <property type="entry name" value="Histidine kinase-like ATPase, C-terminal domain"/>
    <property type="match status" value="1"/>
</dbReference>
<dbReference type="InterPro" id="IPR011006">
    <property type="entry name" value="CheY-like_superfamily"/>
</dbReference>
<dbReference type="Pfam" id="PF02518">
    <property type="entry name" value="HATPase_c"/>
    <property type="match status" value="1"/>
</dbReference>
<evidence type="ECO:0000256" key="3">
    <source>
        <dbReference type="ARBA" id="ARBA00022553"/>
    </source>
</evidence>
<dbReference type="CDD" id="cd18774">
    <property type="entry name" value="PDC2_HK_sensor"/>
    <property type="match status" value="1"/>
</dbReference>
<dbReference type="SMART" id="SM00388">
    <property type="entry name" value="HisKA"/>
    <property type="match status" value="1"/>
</dbReference>
<dbReference type="SUPFAM" id="SSF52172">
    <property type="entry name" value="CheY-like"/>
    <property type="match status" value="1"/>
</dbReference>
<reference evidence="10 11" key="1">
    <citation type="submission" date="2020-03" db="EMBL/GenBank/DDBJ databases">
        <title>Roseomonas selenitidurans sp. nov. isolated from urban soil.</title>
        <authorList>
            <person name="Liu H."/>
        </authorList>
    </citation>
    <scope>NUCLEOTIDE SEQUENCE [LARGE SCALE GENOMIC DNA]</scope>
    <source>
        <strain evidence="10 11">BU-1</strain>
    </source>
</reference>
<dbReference type="PROSITE" id="PS50110">
    <property type="entry name" value="RESPONSE_REGULATORY"/>
    <property type="match status" value="1"/>
</dbReference>
<evidence type="ECO:0000259" key="8">
    <source>
        <dbReference type="PROSITE" id="PS50109"/>
    </source>
</evidence>
<evidence type="ECO:0000256" key="1">
    <source>
        <dbReference type="ARBA" id="ARBA00000085"/>
    </source>
</evidence>
<feature type="transmembrane region" description="Helical" evidence="7">
    <location>
        <begin position="271"/>
        <end position="293"/>
    </location>
</feature>
<evidence type="ECO:0000313" key="11">
    <source>
        <dbReference type="Proteomes" id="UP000787635"/>
    </source>
</evidence>
<name>A0ABX1DX97_9PROT</name>
<dbReference type="InterPro" id="IPR036890">
    <property type="entry name" value="HATPase_C_sf"/>
</dbReference>
<keyword evidence="7" id="KW-0472">Membrane</keyword>
<dbReference type="CDD" id="cd00082">
    <property type="entry name" value="HisKA"/>
    <property type="match status" value="1"/>
</dbReference>
<dbReference type="InterPro" id="IPR003594">
    <property type="entry name" value="HATPase_dom"/>
</dbReference>
<keyword evidence="4" id="KW-0808">Transferase</keyword>
<evidence type="ECO:0000256" key="5">
    <source>
        <dbReference type="ARBA" id="ARBA00022777"/>
    </source>
</evidence>
<dbReference type="InterPro" id="IPR001789">
    <property type="entry name" value="Sig_transdc_resp-reg_receiver"/>
</dbReference>
<dbReference type="Gene3D" id="3.40.50.2300">
    <property type="match status" value="1"/>
</dbReference>
<dbReference type="PRINTS" id="PR00344">
    <property type="entry name" value="BCTRLSENSOR"/>
</dbReference>
<dbReference type="InterPro" id="IPR036097">
    <property type="entry name" value="HisK_dim/P_sf"/>
</dbReference>
<dbReference type="Pfam" id="PF00512">
    <property type="entry name" value="HisKA"/>
    <property type="match status" value="1"/>
</dbReference>
<feature type="transmembrane region" description="Helical" evidence="7">
    <location>
        <begin position="26"/>
        <end position="46"/>
    </location>
</feature>
<keyword evidence="11" id="KW-1185">Reference proteome</keyword>
<protein>
    <recommendedName>
        <fullName evidence="2">histidine kinase</fullName>
        <ecNumber evidence="2">2.7.13.3</ecNumber>
    </recommendedName>
</protein>
<evidence type="ECO:0000256" key="7">
    <source>
        <dbReference type="SAM" id="Phobius"/>
    </source>
</evidence>
<evidence type="ECO:0000259" key="9">
    <source>
        <dbReference type="PROSITE" id="PS50110"/>
    </source>
</evidence>
<comment type="caution">
    <text evidence="10">The sequence shown here is derived from an EMBL/GenBank/DDBJ whole genome shotgun (WGS) entry which is preliminary data.</text>
</comment>
<keyword evidence="7" id="KW-1133">Transmembrane helix</keyword>
<dbReference type="CDD" id="cd17546">
    <property type="entry name" value="REC_hyHK_CKI1_RcsC-like"/>
    <property type="match status" value="1"/>
</dbReference>
<dbReference type="PROSITE" id="PS50109">
    <property type="entry name" value="HIS_KIN"/>
    <property type="match status" value="1"/>
</dbReference>
<dbReference type="PANTHER" id="PTHR43047">
    <property type="entry name" value="TWO-COMPONENT HISTIDINE PROTEIN KINASE"/>
    <property type="match status" value="1"/>
</dbReference>
<dbReference type="SUPFAM" id="SSF47384">
    <property type="entry name" value="Homodimeric domain of signal transducing histidine kinase"/>
    <property type="match status" value="1"/>
</dbReference>
<accession>A0ABX1DX97</accession>
<evidence type="ECO:0000256" key="6">
    <source>
        <dbReference type="PROSITE-ProRule" id="PRU00169"/>
    </source>
</evidence>
<dbReference type="EMBL" id="JAAVNE010000001">
    <property type="protein sequence ID" value="NKC29401.1"/>
    <property type="molecule type" value="Genomic_DNA"/>
</dbReference>